<protein>
    <submittedName>
        <fullName evidence="1">Uncharacterized protein</fullName>
    </submittedName>
</protein>
<keyword evidence="2" id="KW-1185">Reference proteome</keyword>
<geneLocation type="plasmid" evidence="1 2">
    <name>unnamed1</name>
</geneLocation>
<keyword evidence="1" id="KW-0614">Plasmid</keyword>
<gene>
    <name evidence="1" type="ORF">ATM17_30070</name>
</gene>
<dbReference type="Proteomes" id="UP000076088">
    <property type="component" value="Plasmid unnamed1"/>
</dbReference>
<evidence type="ECO:0000313" key="1">
    <source>
        <dbReference type="EMBL" id="AMU92508.1"/>
    </source>
</evidence>
<name>A0AAC9AZ24_SPHMC</name>
<dbReference type="AlphaFoldDB" id="A0AAC9AZ24"/>
<organism evidence="1 2">
    <name type="scientific">Sphingopyxis macrogoltabida</name>
    <name type="common">Sphingomonas macrogoltabidus</name>
    <dbReference type="NCBI Taxonomy" id="33050"/>
    <lineage>
        <taxon>Bacteria</taxon>
        <taxon>Pseudomonadati</taxon>
        <taxon>Pseudomonadota</taxon>
        <taxon>Alphaproteobacteria</taxon>
        <taxon>Sphingomonadales</taxon>
        <taxon>Sphingomonadaceae</taxon>
        <taxon>Sphingopyxis</taxon>
    </lineage>
</organism>
<dbReference type="EMBL" id="CP013345">
    <property type="protein sequence ID" value="AMU92508.1"/>
    <property type="molecule type" value="Genomic_DNA"/>
</dbReference>
<accession>A0AAC9AZ24</accession>
<reference evidence="1 2" key="2">
    <citation type="journal article" date="2016" name="Genome Announc.">
        <title>Complete Genome Sequence of Sphingopyxis macrogoltabida Strain 203N (NBRC 111659), a Polyethylene Glycol Degrader.</title>
        <authorList>
            <person name="Ohtsubo Y."/>
            <person name="Nonoyama S."/>
            <person name="Nagata Y."/>
            <person name="Numata M."/>
            <person name="Tsuchikane K."/>
            <person name="Hosoyama A."/>
            <person name="Yamazoe A."/>
            <person name="Tsuda M."/>
            <person name="Fujita N."/>
            <person name="Kawai F."/>
        </authorList>
    </citation>
    <scope>NUCLEOTIDE SEQUENCE [LARGE SCALE GENOMIC DNA]</scope>
    <source>
        <strain evidence="1 2">203N</strain>
    </source>
</reference>
<dbReference type="KEGG" id="smaz:LH19_26070"/>
<proteinExistence type="predicted"/>
<dbReference type="RefSeq" id="WP_054734378.1">
    <property type="nucleotide sequence ID" value="NZ_CP009430.1"/>
</dbReference>
<reference evidence="2" key="1">
    <citation type="submission" date="2015-11" db="EMBL/GenBank/DDBJ databases">
        <title>Complete genome sequence of a polyethylene-glycol degrader Sphingopyxis macrogoltabida 203N (NBRC 111659).</title>
        <authorList>
            <person name="Yoshiyuki O."/>
            <person name="Shouta N."/>
            <person name="Nagata Y."/>
            <person name="Numata M."/>
            <person name="Tsuchikane K."/>
            <person name="Hosoyama A."/>
            <person name="Yamazoe A."/>
            <person name="Tsuda M."/>
            <person name="Fujita N."/>
            <person name="Kawai F."/>
        </authorList>
    </citation>
    <scope>NUCLEOTIDE SEQUENCE [LARGE SCALE GENOMIC DNA]</scope>
    <source>
        <strain evidence="2">203N</strain>
        <plasmid evidence="2">unnamed1</plasmid>
    </source>
</reference>
<evidence type="ECO:0000313" key="2">
    <source>
        <dbReference type="Proteomes" id="UP000076088"/>
    </source>
</evidence>
<sequence length="431" mass="48095">MWLIPRNSDGCRGGRIALPALVREALVRWYVGTGSRADEDAGIMLVQQARVGERWIACDCLADGEAPPILTPAFLSEADTYYLRRLTSAKRPEHLMDCPFFREQATNRLSEVRTQDSPAEPPIGYFEVLRPAPEHLAQRPDTDTTDDRTRQGSIPRLARLLWRLQALSGLNYCPSLCEESPERSITREFQQLAFAAARVEIAPGIALGRAFWTHPQPLHSKRVYAALRALAPRWPRGHAPQAFLALYAQNVRGSTIEVADGDPVVLANRVQSPSIRGNRIKGPYLVLVVAGQYPEAQGYAALRGYAQPIFKGNRLVPVDSEFERLVLGELLTLRRDLDRAGWDLAIEKPLFDTLTPLGSCRPDFILEARDRRSGEMRRIIVEAMGTNDPDYLASKSVTHPRMAQIAPLALVHSEDLEGGRIREIARCILAI</sequence>